<name>A0ABN2PY35_9PSEU</name>
<keyword evidence="6" id="KW-1185">Reference proteome</keyword>
<dbReference type="InterPro" id="IPR036737">
    <property type="entry name" value="OmpA-like_sf"/>
</dbReference>
<comment type="caution">
    <text evidence="5">The sequence shown here is derived from an EMBL/GenBank/DDBJ whole genome shotgun (WGS) entry which is preliminary data.</text>
</comment>
<feature type="compositionally biased region" description="Pro residues" evidence="2">
    <location>
        <begin position="281"/>
        <end position="297"/>
    </location>
</feature>
<dbReference type="EMBL" id="BAAANN010000001">
    <property type="protein sequence ID" value="GAA1937273.1"/>
    <property type="molecule type" value="Genomic_DNA"/>
</dbReference>
<accession>A0ABN2PY35</accession>
<keyword evidence="1 3" id="KW-0472">Membrane</keyword>
<dbReference type="Pfam" id="PF00691">
    <property type="entry name" value="OmpA"/>
    <property type="match status" value="1"/>
</dbReference>
<feature type="region of interest" description="Disordered" evidence="2">
    <location>
        <begin position="265"/>
        <end position="303"/>
    </location>
</feature>
<dbReference type="Gene3D" id="3.30.1330.60">
    <property type="entry name" value="OmpA-like domain"/>
    <property type="match status" value="1"/>
</dbReference>
<sequence length="424" mass="44773">MTSPERRSRRPVRILIAAVAAIVVTLVAAFVSLASCGIDPPGCDDLLAPYQASAEDTGHPDARLVILADHTADAPHTTTPAGLERTVHELLDKNNGEGRVIVDIGMIQGRTDVNSFWARSNRVVRYRTDVPADRDSYVHKVAGCLDQWTTGLVPRVPDSSLLDALQKVGQQIGTRHGPVTVVALANGLDNTGPLDLRVPIAGDASTESVVDAVTAGREIPALKDVDVHVLGLGQTSEGKRQFSEGERNWLVDLWRKLLTKAGVTNPDLQQSVGPAADRPASEPPTDAPFSPAPPASPPVTESGRVSLSDQALFAPNSPALMLSSQAVLAPYLKSLLKRGATATITGHTASWGPIVGRYKLSTERAQAVADFFTSQQVPAAALTIRGVGSDDPAVDDLAANGALIEQNAQRNRRIVLDITIPSGG</sequence>
<evidence type="ECO:0000313" key="5">
    <source>
        <dbReference type="EMBL" id="GAA1937273.1"/>
    </source>
</evidence>
<dbReference type="Proteomes" id="UP001501116">
    <property type="component" value="Unassembled WGS sequence"/>
</dbReference>
<protein>
    <submittedName>
        <fullName evidence="5">OmpA family protein</fullName>
    </submittedName>
</protein>
<proteinExistence type="predicted"/>
<evidence type="ECO:0000256" key="2">
    <source>
        <dbReference type="SAM" id="MobiDB-lite"/>
    </source>
</evidence>
<organism evidence="5 6">
    <name type="scientific">Amycolatopsis minnesotensis</name>
    <dbReference type="NCBI Taxonomy" id="337894"/>
    <lineage>
        <taxon>Bacteria</taxon>
        <taxon>Bacillati</taxon>
        <taxon>Actinomycetota</taxon>
        <taxon>Actinomycetes</taxon>
        <taxon>Pseudonocardiales</taxon>
        <taxon>Pseudonocardiaceae</taxon>
        <taxon>Amycolatopsis</taxon>
    </lineage>
</organism>
<dbReference type="PANTHER" id="PTHR30329">
    <property type="entry name" value="STATOR ELEMENT OF FLAGELLAR MOTOR COMPLEX"/>
    <property type="match status" value="1"/>
</dbReference>
<dbReference type="InterPro" id="IPR006665">
    <property type="entry name" value="OmpA-like"/>
</dbReference>
<gene>
    <name evidence="5" type="ORF">GCM10009754_00380</name>
</gene>
<dbReference type="SUPFAM" id="SSF103088">
    <property type="entry name" value="OmpA-like"/>
    <property type="match status" value="1"/>
</dbReference>
<dbReference type="InterPro" id="IPR050330">
    <property type="entry name" value="Bact_OuterMem_StrucFunc"/>
</dbReference>
<evidence type="ECO:0000256" key="3">
    <source>
        <dbReference type="SAM" id="Phobius"/>
    </source>
</evidence>
<dbReference type="PANTHER" id="PTHR30329:SF21">
    <property type="entry name" value="LIPOPROTEIN YIAD-RELATED"/>
    <property type="match status" value="1"/>
</dbReference>
<keyword evidence="3" id="KW-1133">Transmembrane helix</keyword>
<evidence type="ECO:0000256" key="1">
    <source>
        <dbReference type="PROSITE-ProRule" id="PRU00473"/>
    </source>
</evidence>
<dbReference type="CDD" id="cd07185">
    <property type="entry name" value="OmpA_C-like"/>
    <property type="match status" value="1"/>
</dbReference>
<reference evidence="5 6" key="1">
    <citation type="journal article" date="2019" name="Int. J. Syst. Evol. Microbiol.">
        <title>The Global Catalogue of Microorganisms (GCM) 10K type strain sequencing project: providing services to taxonomists for standard genome sequencing and annotation.</title>
        <authorList>
            <consortium name="The Broad Institute Genomics Platform"/>
            <consortium name="The Broad Institute Genome Sequencing Center for Infectious Disease"/>
            <person name="Wu L."/>
            <person name="Ma J."/>
        </authorList>
    </citation>
    <scope>NUCLEOTIDE SEQUENCE [LARGE SCALE GENOMIC DNA]</scope>
    <source>
        <strain evidence="5 6">JCM 14545</strain>
    </source>
</reference>
<dbReference type="PROSITE" id="PS51123">
    <property type="entry name" value="OMPA_2"/>
    <property type="match status" value="1"/>
</dbReference>
<evidence type="ECO:0000259" key="4">
    <source>
        <dbReference type="PROSITE" id="PS51123"/>
    </source>
</evidence>
<keyword evidence="3" id="KW-0812">Transmembrane</keyword>
<feature type="domain" description="OmpA-like" evidence="4">
    <location>
        <begin position="299"/>
        <end position="422"/>
    </location>
</feature>
<feature type="transmembrane region" description="Helical" evidence="3">
    <location>
        <begin position="12"/>
        <end position="34"/>
    </location>
</feature>
<evidence type="ECO:0000313" key="6">
    <source>
        <dbReference type="Proteomes" id="UP001501116"/>
    </source>
</evidence>